<evidence type="ECO:0000313" key="8">
    <source>
        <dbReference type="EMBL" id="KAK2604954.1"/>
    </source>
</evidence>
<evidence type="ECO:0000256" key="5">
    <source>
        <dbReference type="ARBA" id="ARBA00038359"/>
    </source>
</evidence>
<evidence type="ECO:0000259" key="7">
    <source>
        <dbReference type="Pfam" id="PF20684"/>
    </source>
</evidence>
<feature type="domain" description="Rhodopsin" evidence="7">
    <location>
        <begin position="34"/>
        <end position="269"/>
    </location>
</feature>
<feature type="transmembrane region" description="Helical" evidence="6">
    <location>
        <begin position="46"/>
        <end position="67"/>
    </location>
</feature>
<evidence type="ECO:0000256" key="3">
    <source>
        <dbReference type="ARBA" id="ARBA00022989"/>
    </source>
</evidence>
<organism evidence="8 9">
    <name type="scientific">Phomopsis amygdali</name>
    <name type="common">Fusicoccum amygdali</name>
    <dbReference type="NCBI Taxonomy" id="1214568"/>
    <lineage>
        <taxon>Eukaryota</taxon>
        <taxon>Fungi</taxon>
        <taxon>Dikarya</taxon>
        <taxon>Ascomycota</taxon>
        <taxon>Pezizomycotina</taxon>
        <taxon>Sordariomycetes</taxon>
        <taxon>Sordariomycetidae</taxon>
        <taxon>Diaporthales</taxon>
        <taxon>Diaporthaceae</taxon>
        <taxon>Diaporthe</taxon>
    </lineage>
</organism>
<dbReference type="Pfam" id="PF20684">
    <property type="entry name" value="Fung_rhodopsin"/>
    <property type="match status" value="1"/>
</dbReference>
<dbReference type="PANTHER" id="PTHR33048">
    <property type="entry name" value="PTH11-LIKE INTEGRAL MEMBRANE PROTEIN (AFU_ORTHOLOGUE AFUA_5G11245)"/>
    <property type="match status" value="1"/>
</dbReference>
<feature type="transmembrane region" description="Helical" evidence="6">
    <location>
        <begin position="13"/>
        <end position="34"/>
    </location>
</feature>
<evidence type="ECO:0000256" key="2">
    <source>
        <dbReference type="ARBA" id="ARBA00022692"/>
    </source>
</evidence>
<gene>
    <name evidence="8" type="ORF">N8I77_007842</name>
</gene>
<keyword evidence="4 6" id="KW-0472">Membrane</keyword>
<dbReference type="GO" id="GO:0016020">
    <property type="term" value="C:membrane"/>
    <property type="evidence" value="ECO:0007669"/>
    <property type="project" value="UniProtKB-SubCell"/>
</dbReference>
<accession>A0AAD9SDL9</accession>
<dbReference type="PANTHER" id="PTHR33048:SF155">
    <property type="entry name" value="INTEGRAL MEMBRANE PROTEIN"/>
    <property type="match status" value="1"/>
</dbReference>
<dbReference type="Proteomes" id="UP001265746">
    <property type="component" value="Unassembled WGS sequence"/>
</dbReference>
<keyword evidence="3 6" id="KW-1133">Transmembrane helix</keyword>
<feature type="transmembrane region" description="Helical" evidence="6">
    <location>
        <begin position="87"/>
        <end position="111"/>
    </location>
</feature>
<comment type="similarity">
    <text evidence="5">Belongs to the SAT4 family.</text>
</comment>
<protein>
    <recommendedName>
        <fullName evidence="7">Rhodopsin domain-containing protein</fullName>
    </recommendedName>
</protein>
<dbReference type="InterPro" id="IPR052337">
    <property type="entry name" value="SAT4-like"/>
</dbReference>
<dbReference type="InterPro" id="IPR049326">
    <property type="entry name" value="Rhodopsin_dom_fungi"/>
</dbReference>
<feature type="transmembrane region" description="Helical" evidence="6">
    <location>
        <begin position="123"/>
        <end position="145"/>
    </location>
</feature>
<evidence type="ECO:0000256" key="4">
    <source>
        <dbReference type="ARBA" id="ARBA00023136"/>
    </source>
</evidence>
<name>A0AAD9SDL9_PHOAM</name>
<comment type="caution">
    <text evidence="8">The sequence shown here is derived from an EMBL/GenBank/DDBJ whole genome shotgun (WGS) entry which is preliminary data.</text>
</comment>
<keyword evidence="9" id="KW-1185">Reference proteome</keyword>
<feature type="transmembrane region" description="Helical" evidence="6">
    <location>
        <begin position="174"/>
        <end position="194"/>
    </location>
</feature>
<evidence type="ECO:0000256" key="6">
    <source>
        <dbReference type="SAM" id="Phobius"/>
    </source>
</evidence>
<evidence type="ECO:0000313" key="9">
    <source>
        <dbReference type="Proteomes" id="UP001265746"/>
    </source>
</evidence>
<reference evidence="8" key="1">
    <citation type="submission" date="2023-06" db="EMBL/GenBank/DDBJ databases">
        <authorList>
            <person name="Noh H."/>
        </authorList>
    </citation>
    <scope>NUCLEOTIDE SEQUENCE</scope>
    <source>
        <strain evidence="8">DUCC20226</strain>
    </source>
</reference>
<evidence type="ECO:0000256" key="1">
    <source>
        <dbReference type="ARBA" id="ARBA00004141"/>
    </source>
</evidence>
<dbReference type="EMBL" id="JAUJFL010000004">
    <property type="protein sequence ID" value="KAK2604954.1"/>
    <property type="molecule type" value="Genomic_DNA"/>
</dbReference>
<dbReference type="AlphaFoldDB" id="A0AAD9SDL9"/>
<keyword evidence="2 6" id="KW-0812">Transmembrane</keyword>
<sequence>MAEAENRAPQARAVLLSMAAVATVFVAARVYGCSRILRRRLYVEEWLCVLSLAIMWLNVSFMTTGFFNGLGRHMIALSHEQQVEAKFWFVVGTPFSVINLAVSKMSVVSLLCRIFQPGELHKAAMWASVILCLLGFLAVSFLAFFGCKPIRASWDPTIKGAKCIESIQYVQYCYFAAALSAALDLYFAVYPAIVFHRLTCNWRKKLTLSIMLGMGVSASAAGCYKTSRLEANASPDFTYDVTYLIIWTTTEGSLMLISACIPTLHPVYDRIQDVFRRLLGRATPQDDLANFDQEVDQPQRRMGGFWTEKLDSIVRSISSWTTTTTTANTSTVQTRTLEEAATITRPPPIIWYTNIVKSTHGLRSTSREATAYRPESYHDA</sequence>
<comment type="subcellular location">
    <subcellularLocation>
        <location evidence="1">Membrane</location>
        <topology evidence="1">Multi-pass membrane protein</topology>
    </subcellularLocation>
</comment>
<proteinExistence type="inferred from homology"/>